<dbReference type="InterPro" id="IPR002938">
    <property type="entry name" value="FAD-bd"/>
</dbReference>
<dbReference type="AlphaFoldDB" id="A0A1Y1HK25"/>
<accession>A0A1Y1HK25</accession>
<dbReference type="InterPro" id="IPR036188">
    <property type="entry name" value="FAD/NAD-bd_sf"/>
</dbReference>
<organism evidence="2 3">
    <name type="scientific">Klebsormidium nitens</name>
    <name type="common">Green alga</name>
    <name type="synonym">Ulothrix nitens</name>
    <dbReference type="NCBI Taxonomy" id="105231"/>
    <lineage>
        <taxon>Eukaryota</taxon>
        <taxon>Viridiplantae</taxon>
        <taxon>Streptophyta</taxon>
        <taxon>Klebsormidiophyceae</taxon>
        <taxon>Klebsormidiales</taxon>
        <taxon>Klebsormidiaceae</taxon>
        <taxon>Klebsormidium</taxon>
    </lineage>
</organism>
<dbReference type="EMBL" id="DF236970">
    <property type="protein sequence ID" value="GAQ78915.1"/>
    <property type="molecule type" value="Genomic_DNA"/>
</dbReference>
<evidence type="ECO:0000313" key="2">
    <source>
        <dbReference type="EMBL" id="GAQ78915.1"/>
    </source>
</evidence>
<dbReference type="OMA" id="GEVMEWT"/>
<dbReference type="Proteomes" id="UP000054558">
    <property type="component" value="Unassembled WGS sequence"/>
</dbReference>
<evidence type="ECO:0000259" key="1">
    <source>
        <dbReference type="Pfam" id="PF01494"/>
    </source>
</evidence>
<dbReference type="SUPFAM" id="SSF51905">
    <property type="entry name" value="FAD/NAD(P)-binding domain"/>
    <property type="match status" value="1"/>
</dbReference>
<name>A0A1Y1HK25_KLENI</name>
<proteinExistence type="predicted"/>
<dbReference type="PRINTS" id="PR00420">
    <property type="entry name" value="RNGMNOXGNASE"/>
</dbReference>
<dbReference type="STRING" id="105231.A0A1Y1HK25"/>
<feature type="domain" description="FAD-binding" evidence="1">
    <location>
        <begin position="22"/>
        <end position="373"/>
    </location>
</feature>
<dbReference type="OrthoDB" id="2017073at2759"/>
<gene>
    <name evidence="2" type="ORF">KFL_000210010</name>
</gene>
<dbReference type="PANTHER" id="PTHR46496">
    <property type="match status" value="1"/>
</dbReference>
<protein>
    <submittedName>
        <fullName evidence="2">Zeaxanthin epoxidase</fullName>
    </submittedName>
</protein>
<reference evidence="2 3" key="1">
    <citation type="journal article" date="2014" name="Nat. Commun.">
        <title>Klebsormidium flaccidum genome reveals primary factors for plant terrestrial adaptation.</title>
        <authorList>
            <person name="Hori K."/>
            <person name="Maruyama F."/>
            <person name="Fujisawa T."/>
            <person name="Togashi T."/>
            <person name="Yamamoto N."/>
            <person name="Seo M."/>
            <person name="Sato S."/>
            <person name="Yamada T."/>
            <person name="Mori H."/>
            <person name="Tajima N."/>
            <person name="Moriyama T."/>
            <person name="Ikeuchi M."/>
            <person name="Watanabe M."/>
            <person name="Wada H."/>
            <person name="Kobayashi K."/>
            <person name="Saito M."/>
            <person name="Masuda T."/>
            <person name="Sasaki-Sekimoto Y."/>
            <person name="Mashiguchi K."/>
            <person name="Awai K."/>
            <person name="Shimojima M."/>
            <person name="Masuda S."/>
            <person name="Iwai M."/>
            <person name="Nobusawa T."/>
            <person name="Narise T."/>
            <person name="Kondo S."/>
            <person name="Saito H."/>
            <person name="Sato R."/>
            <person name="Murakawa M."/>
            <person name="Ihara Y."/>
            <person name="Oshima-Yamada Y."/>
            <person name="Ohtaka K."/>
            <person name="Satoh M."/>
            <person name="Sonobe K."/>
            <person name="Ishii M."/>
            <person name="Ohtani R."/>
            <person name="Kanamori-Sato M."/>
            <person name="Honoki R."/>
            <person name="Miyazaki D."/>
            <person name="Mochizuki H."/>
            <person name="Umetsu J."/>
            <person name="Higashi K."/>
            <person name="Shibata D."/>
            <person name="Kamiya Y."/>
            <person name="Sato N."/>
            <person name="Nakamura Y."/>
            <person name="Tabata S."/>
            <person name="Ida S."/>
            <person name="Kurokawa K."/>
            <person name="Ohta H."/>
        </authorList>
    </citation>
    <scope>NUCLEOTIDE SEQUENCE [LARGE SCALE GENOMIC DNA]</scope>
    <source>
        <strain evidence="2 3">NIES-2285</strain>
    </source>
</reference>
<dbReference type="GO" id="GO:0071949">
    <property type="term" value="F:FAD binding"/>
    <property type="evidence" value="ECO:0007669"/>
    <property type="project" value="InterPro"/>
</dbReference>
<evidence type="ECO:0000313" key="3">
    <source>
        <dbReference type="Proteomes" id="UP000054558"/>
    </source>
</evidence>
<dbReference type="Pfam" id="PF01494">
    <property type="entry name" value="FAD_binding_3"/>
    <property type="match status" value="1"/>
</dbReference>
<sequence length="463" mass="49992">MGPPSQPGSEARSVSDPAFMNVDVAIAGAGLGGLALALGLKERGITAHVFEAAPAPRTDGGTVIGFFPNGQTALNGVSPGLTDRIKARGNRCPSLTSIRLCDGVLEEELKRDNQSGIAMVPWKDFQEILASSIPPEQIHCNHRLQKFTPVEGGVEAVFDIIGDSDARENYSASSNAYGGAAIGQLTVRTKLLVGADGIRSNVRKAMGGKPPQYLGDLHWNLLVHDPDETMVPIKDESHMRFADEKAGIVGFLSDAGHKWRFLSVRKADPDGKIVAGYGPEFGGLGKPGVKERAIGALPGSDNWYDVVRETLRNVAESDIFERRIMDNVALDTWVAADGHVVLIGDAAHAMHPIVGQGAMQTFEDAHQLAELLKKEAGPDFSTDGVATAVHRFEKVKKRRAELVQAFSREASSLPKEVTVPAEYQDLSGPEKLQRFSQLNTWMQRYPDVLGGDPDSVYWKPLES</sequence>
<dbReference type="Gene3D" id="3.50.50.60">
    <property type="entry name" value="FAD/NAD(P)-binding domain"/>
    <property type="match status" value="1"/>
</dbReference>
<dbReference type="PANTHER" id="PTHR46496:SF4">
    <property type="entry name" value="ZEAXANTHIN EPOXIDASE"/>
    <property type="match status" value="1"/>
</dbReference>
<keyword evidence="3" id="KW-1185">Reference proteome</keyword>